<keyword evidence="2 6" id="KW-0812">Transmembrane</keyword>
<feature type="transmembrane region" description="Helical" evidence="6">
    <location>
        <begin position="125"/>
        <end position="150"/>
    </location>
</feature>
<evidence type="ECO:0000256" key="1">
    <source>
        <dbReference type="ARBA" id="ARBA00004141"/>
    </source>
</evidence>
<dbReference type="InterPro" id="IPR013525">
    <property type="entry name" value="ABC2_TM"/>
</dbReference>
<dbReference type="GO" id="GO:0140359">
    <property type="term" value="F:ABC-type transporter activity"/>
    <property type="evidence" value="ECO:0007669"/>
    <property type="project" value="InterPro"/>
</dbReference>
<dbReference type="InterPro" id="IPR047817">
    <property type="entry name" value="ABC2_TM_bact-type"/>
</dbReference>
<name>A0A7K3M8P5_9ACTN</name>
<feature type="transmembrane region" description="Helical" evidence="6">
    <location>
        <begin position="195"/>
        <end position="214"/>
    </location>
</feature>
<feature type="transmembrane region" description="Helical" evidence="6">
    <location>
        <begin position="81"/>
        <end position="104"/>
    </location>
</feature>
<feature type="domain" description="ABC transmembrane type-2" evidence="7">
    <location>
        <begin position="41"/>
        <end position="282"/>
    </location>
</feature>
<dbReference type="PROSITE" id="PS51012">
    <property type="entry name" value="ABC_TM2"/>
    <property type="match status" value="1"/>
</dbReference>
<keyword evidence="5" id="KW-0046">Antibiotic resistance</keyword>
<feature type="transmembrane region" description="Helical" evidence="6">
    <location>
        <begin position="41"/>
        <end position="61"/>
    </location>
</feature>
<evidence type="ECO:0000313" key="8">
    <source>
        <dbReference type="EMBL" id="NDL59639.1"/>
    </source>
</evidence>
<feature type="transmembrane region" description="Helical" evidence="6">
    <location>
        <begin position="260"/>
        <end position="279"/>
    </location>
</feature>
<dbReference type="GO" id="GO:0046677">
    <property type="term" value="P:response to antibiotic"/>
    <property type="evidence" value="ECO:0007669"/>
    <property type="project" value="UniProtKB-KW"/>
</dbReference>
<evidence type="ECO:0000256" key="5">
    <source>
        <dbReference type="ARBA" id="ARBA00023251"/>
    </source>
</evidence>
<evidence type="ECO:0000259" key="7">
    <source>
        <dbReference type="PROSITE" id="PS51012"/>
    </source>
</evidence>
<proteinExistence type="predicted"/>
<dbReference type="InterPro" id="IPR000412">
    <property type="entry name" value="ABC_2_transport"/>
</dbReference>
<keyword evidence="3 6" id="KW-1133">Transmembrane helix</keyword>
<dbReference type="Pfam" id="PF12698">
    <property type="entry name" value="ABC2_membrane_3"/>
    <property type="match status" value="1"/>
</dbReference>
<feature type="transmembrane region" description="Helical" evidence="6">
    <location>
        <begin position="162"/>
        <end position="183"/>
    </location>
</feature>
<dbReference type="PANTHER" id="PTHR43229">
    <property type="entry name" value="NODULATION PROTEIN J"/>
    <property type="match status" value="1"/>
</dbReference>
<sequence length="287" mass="31109">MTTQTSTRSTERSAAAARPSAVRIGLSRTVLELKVFFRESAAVFFTFLLPIVLLGVFALVFGGDDQLFDEETAGVDFATYFTPGMAAAGIFLVSFQTLAVGIAAERDDRTLKRLRGTPMPPMAYFLGKIGMVLVTAALQMVLLLAVAVIAFGAELPTDASKWLTFAWVFLLGTASGTVLGIAYSSVPKSAKSAEALVVGPTLLLLFISGVFFVFSDLPEWLQTIASVFPVKWMAQGMRSALLPDEFEAVEVSGSWEHGTIILILSAWIVFGLIFAARTFRWKRRDDG</sequence>
<keyword evidence="9" id="KW-1185">Reference proteome</keyword>
<comment type="subcellular location">
    <subcellularLocation>
        <location evidence="1">Membrane</location>
        <topology evidence="1">Multi-pass membrane protein</topology>
    </subcellularLocation>
</comment>
<evidence type="ECO:0000256" key="4">
    <source>
        <dbReference type="ARBA" id="ARBA00023136"/>
    </source>
</evidence>
<evidence type="ECO:0000256" key="6">
    <source>
        <dbReference type="SAM" id="Phobius"/>
    </source>
</evidence>
<dbReference type="RefSeq" id="WP_162452341.1">
    <property type="nucleotide sequence ID" value="NZ_WLZY01000008.1"/>
</dbReference>
<evidence type="ECO:0000313" key="9">
    <source>
        <dbReference type="Proteomes" id="UP000460435"/>
    </source>
</evidence>
<dbReference type="AlphaFoldDB" id="A0A7K3M8P5"/>
<protein>
    <submittedName>
        <fullName evidence="8">ABC transporter permease subunit</fullName>
    </submittedName>
</protein>
<evidence type="ECO:0000256" key="3">
    <source>
        <dbReference type="ARBA" id="ARBA00022989"/>
    </source>
</evidence>
<evidence type="ECO:0000256" key="2">
    <source>
        <dbReference type="ARBA" id="ARBA00022692"/>
    </source>
</evidence>
<keyword evidence="4 6" id="KW-0472">Membrane</keyword>
<gene>
    <name evidence="8" type="ORF">F7O44_21440</name>
</gene>
<comment type="caution">
    <text evidence="8">The sequence shown here is derived from an EMBL/GenBank/DDBJ whole genome shotgun (WGS) entry which is preliminary data.</text>
</comment>
<dbReference type="PANTHER" id="PTHR43229:SF2">
    <property type="entry name" value="NODULATION PROTEIN J"/>
    <property type="match status" value="1"/>
</dbReference>
<reference evidence="8 9" key="1">
    <citation type="submission" date="2019-11" db="EMBL/GenBank/DDBJ databases">
        <authorList>
            <person name="Li X.-J."/>
            <person name="Feng X.-M."/>
        </authorList>
    </citation>
    <scope>NUCLEOTIDE SEQUENCE [LARGE SCALE GENOMIC DNA]</scope>
    <source>
        <strain evidence="8 9">XMNu-373</strain>
    </source>
</reference>
<dbReference type="EMBL" id="WLZY01000008">
    <property type="protein sequence ID" value="NDL59639.1"/>
    <property type="molecule type" value="Genomic_DNA"/>
</dbReference>
<dbReference type="GO" id="GO:0043190">
    <property type="term" value="C:ATP-binding cassette (ABC) transporter complex"/>
    <property type="evidence" value="ECO:0007669"/>
    <property type="project" value="InterPro"/>
</dbReference>
<accession>A0A7K3M8P5</accession>
<dbReference type="PIRSF" id="PIRSF006648">
    <property type="entry name" value="DrrB"/>
    <property type="match status" value="1"/>
</dbReference>
<organism evidence="8 9">
    <name type="scientific">Phytoactinopolyspora mesophila</name>
    <dbReference type="NCBI Taxonomy" id="2650750"/>
    <lineage>
        <taxon>Bacteria</taxon>
        <taxon>Bacillati</taxon>
        <taxon>Actinomycetota</taxon>
        <taxon>Actinomycetes</taxon>
        <taxon>Jiangellales</taxon>
        <taxon>Jiangellaceae</taxon>
        <taxon>Phytoactinopolyspora</taxon>
    </lineage>
</organism>
<dbReference type="Proteomes" id="UP000460435">
    <property type="component" value="Unassembled WGS sequence"/>
</dbReference>
<dbReference type="InterPro" id="IPR051784">
    <property type="entry name" value="Nod_factor_ABC_transporter"/>
</dbReference>